<protein>
    <recommendedName>
        <fullName evidence="4">Zn(2)-C6 fungal-type domain-containing protein</fullName>
    </recommendedName>
</protein>
<feature type="region of interest" description="Disordered" evidence="3">
    <location>
        <begin position="83"/>
        <end position="143"/>
    </location>
</feature>
<dbReference type="PANTHER" id="PTHR37534:SF46">
    <property type="entry name" value="ZN(II)2CYS6 TRANSCRIPTION FACTOR (EUROFUNG)"/>
    <property type="match status" value="1"/>
</dbReference>
<dbReference type="PANTHER" id="PTHR37534">
    <property type="entry name" value="TRANSCRIPTIONAL ACTIVATOR PROTEIN UGA3"/>
    <property type="match status" value="1"/>
</dbReference>
<dbReference type="PROSITE" id="PS50048">
    <property type="entry name" value="ZN2_CY6_FUNGAL_2"/>
    <property type="match status" value="1"/>
</dbReference>
<evidence type="ECO:0000313" key="6">
    <source>
        <dbReference type="Proteomes" id="UP000663831"/>
    </source>
</evidence>
<comment type="caution">
    <text evidence="5">The sequence shown here is derived from an EMBL/GenBank/DDBJ whole genome shotgun (WGS) entry which is preliminary data.</text>
</comment>
<keyword evidence="2" id="KW-0539">Nucleus</keyword>
<dbReference type="GO" id="GO:0005634">
    <property type="term" value="C:nucleus"/>
    <property type="evidence" value="ECO:0007669"/>
    <property type="project" value="UniProtKB-SubCell"/>
</dbReference>
<dbReference type="InterPro" id="IPR036864">
    <property type="entry name" value="Zn2-C6_fun-type_DNA-bd_sf"/>
</dbReference>
<comment type="subcellular location">
    <subcellularLocation>
        <location evidence="1">Nucleus</location>
    </subcellularLocation>
</comment>
<evidence type="ECO:0000259" key="4">
    <source>
        <dbReference type="PROSITE" id="PS50048"/>
    </source>
</evidence>
<dbReference type="Pfam" id="PF11951">
    <property type="entry name" value="Fungal_trans_2"/>
    <property type="match status" value="1"/>
</dbReference>
<dbReference type="GO" id="GO:0008270">
    <property type="term" value="F:zinc ion binding"/>
    <property type="evidence" value="ECO:0007669"/>
    <property type="project" value="InterPro"/>
</dbReference>
<feature type="compositionally biased region" description="Polar residues" evidence="3">
    <location>
        <begin position="83"/>
        <end position="95"/>
    </location>
</feature>
<dbReference type="SMART" id="SM00066">
    <property type="entry name" value="GAL4"/>
    <property type="match status" value="1"/>
</dbReference>
<gene>
    <name evidence="5" type="ORF">RDB_LOCUS24231</name>
</gene>
<dbReference type="InterPro" id="IPR021858">
    <property type="entry name" value="Fun_TF"/>
</dbReference>
<accession>A0A8H2WYL2</accession>
<dbReference type="CDD" id="cd00067">
    <property type="entry name" value="GAL4"/>
    <property type="match status" value="1"/>
</dbReference>
<feature type="compositionally biased region" description="Polar residues" evidence="3">
    <location>
        <begin position="110"/>
        <end position="119"/>
    </location>
</feature>
<dbReference type="Gene3D" id="4.10.240.10">
    <property type="entry name" value="Zn(2)-C6 fungal-type DNA-binding domain"/>
    <property type="match status" value="1"/>
</dbReference>
<sequence>MMTRSTGGCYTCKRRKKKCDETKPRCVRCSQSGRECEGYAPLEGDSRGIRVRAKSGLEQTAESVSQHRPFNFSDSVEGPSWLNASTSLNTSGQQISSSSLRLPSDSGSRFSQPSQPSNTEDIDSLPPPETIWNPDTLPTNSTLLTNELPVNLPSQRAGPPPMFFDVSNPAGYYEAMTSSYESTYSETGGDDLEDDAEGTKQEMCIMPALDPNTPDNALLYVLRSYARWMTLVVFEPSKAIHPLKEIVVNKFMHSPAERSKIILLSNAIGSLAKTFELGPQGTSLIAHLHTEACQNLSNFIADRHVVEHEIDMQNGLAALDLMEVILVQRYSGSLLSLVRLMEAAAPVFRRVCPEPTDQYVNLPRAIFSPMINIRHFATTDIIISITTGRPMLFRYNVDYPPDILDQMTDGRYGMHWLHGIADQYIVLLARINNISEEYGANVSPQYVSELEDQIREAGTSTERSADPISTIWRFVVWRCWKLTMQIYLYMVLCRASADDPRVLKLVKAYVQLTETVNPGRNPDAFLYIPMIIVGVSAHREQDRAVIQQRMLSLEECNKPGCCGYEAMNMLIDLWRRTEAENRPAVWTDLRLSAFRVAHV</sequence>
<dbReference type="InterPro" id="IPR001138">
    <property type="entry name" value="Zn2Cys6_DnaBD"/>
</dbReference>
<dbReference type="AlphaFoldDB" id="A0A8H2WYL2"/>
<dbReference type="PROSITE" id="PS00463">
    <property type="entry name" value="ZN2_CY6_FUNGAL_1"/>
    <property type="match status" value="1"/>
</dbReference>
<dbReference type="OrthoDB" id="39175at2759"/>
<dbReference type="SUPFAM" id="SSF57701">
    <property type="entry name" value="Zn2/Cys6 DNA-binding domain"/>
    <property type="match status" value="1"/>
</dbReference>
<feature type="compositionally biased region" description="Low complexity" evidence="3">
    <location>
        <begin position="96"/>
        <end position="109"/>
    </location>
</feature>
<evidence type="ECO:0000313" key="5">
    <source>
        <dbReference type="EMBL" id="CAE6413294.1"/>
    </source>
</evidence>
<feature type="domain" description="Zn(2)-C6 fungal-type" evidence="4">
    <location>
        <begin position="8"/>
        <end position="36"/>
    </location>
</feature>
<evidence type="ECO:0000256" key="1">
    <source>
        <dbReference type="ARBA" id="ARBA00004123"/>
    </source>
</evidence>
<name>A0A8H2WYL2_9AGAM</name>
<dbReference type="Proteomes" id="UP000663831">
    <property type="component" value="Unassembled WGS sequence"/>
</dbReference>
<evidence type="ECO:0000256" key="2">
    <source>
        <dbReference type="ARBA" id="ARBA00023242"/>
    </source>
</evidence>
<dbReference type="GO" id="GO:0000981">
    <property type="term" value="F:DNA-binding transcription factor activity, RNA polymerase II-specific"/>
    <property type="evidence" value="ECO:0007669"/>
    <property type="project" value="InterPro"/>
</dbReference>
<feature type="compositionally biased region" description="Polar residues" evidence="3">
    <location>
        <begin position="57"/>
        <end position="73"/>
    </location>
</feature>
<feature type="region of interest" description="Disordered" evidence="3">
    <location>
        <begin position="54"/>
        <end position="73"/>
    </location>
</feature>
<evidence type="ECO:0000256" key="3">
    <source>
        <dbReference type="SAM" id="MobiDB-lite"/>
    </source>
</evidence>
<organism evidence="5 6">
    <name type="scientific">Rhizoctonia solani</name>
    <dbReference type="NCBI Taxonomy" id="456999"/>
    <lineage>
        <taxon>Eukaryota</taxon>
        <taxon>Fungi</taxon>
        <taxon>Dikarya</taxon>
        <taxon>Basidiomycota</taxon>
        <taxon>Agaricomycotina</taxon>
        <taxon>Agaricomycetes</taxon>
        <taxon>Cantharellales</taxon>
        <taxon>Ceratobasidiaceae</taxon>
        <taxon>Rhizoctonia</taxon>
    </lineage>
</organism>
<dbReference type="EMBL" id="CAJMWV010000754">
    <property type="protein sequence ID" value="CAE6413294.1"/>
    <property type="molecule type" value="Genomic_DNA"/>
</dbReference>
<dbReference type="Pfam" id="PF00172">
    <property type="entry name" value="Zn_clus"/>
    <property type="match status" value="1"/>
</dbReference>
<proteinExistence type="predicted"/>
<reference evidence="5" key="1">
    <citation type="submission" date="2021-01" db="EMBL/GenBank/DDBJ databases">
        <authorList>
            <person name="Kaushik A."/>
        </authorList>
    </citation>
    <scope>NUCLEOTIDE SEQUENCE</scope>
    <source>
        <strain evidence="5">AG3-1AP</strain>
    </source>
</reference>